<dbReference type="Gene3D" id="3.90.180.10">
    <property type="entry name" value="Medium-chain alcohol dehydrogenases, catalytic domain"/>
    <property type="match status" value="1"/>
</dbReference>
<dbReference type="AlphaFoldDB" id="A0A846TS55"/>
<accession>A0A846TS55</accession>
<keyword evidence="4" id="KW-0560">Oxidoreductase</keyword>
<dbReference type="EC" id="1.1.1.2" evidence="5"/>
<dbReference type="InterPro" id="IPR011032">
    <property type="entry name" value="GroES-like_sf"/>
</dbReference>
<dbReference type="PANTHER" id="PTHR42683">
    <property type="entry name" value="ALDEHYDE REDUCTASE"/>
    <property type="match status" value="1"/>
</dbReference>
<evidence type="ECO:0000256" key="7">
    <source>
        <dbReference type="RuleBase" id="RU361277"/>
    </source>
</evidence>
<dbReference type="EMBL" id="JAAVUN010000002">
    <property type="protein sequence ID" value="NKE08664.1"/>
    <property type="molecule type" value="Genomic_DNA"/>
</dbReference>
<dbReference type="GO" id="GO:0008106">
    <property type="term" value="F:alcohol dehydrogenase (NADP+) activity"/>
    <property type="evidence" value="ECO:0007669"/>
    <property type="project" value="UniProtKB-EC"/>
</dbReference>
<dbReference type="InterPro" id="IPR036291">
    <property type="entry name" value="NAD(P)-bd_dom_sf"/>
</dbReference>
<dbReference type="Pfam" id="PF00107">
    <property type="entry name" value="ADH_zinc_N"/>
    <property type="match status" value="1"/>
</dbReference>
<gene>
    <name evidence="9" type="ORF">GTW58_01610</name>
</gene>
<dbReference type="CDD" id="cd05283">
    <property type="entry name" value="CAD1"/>
    <property type="match status" value="1"/>
</dbReference>
<dbReference type="InterPro" id="IPR013154">
    <property type="entry name" value="ADH-like_N"/>
</dbReference>
<proteinExistence type="inferred from homology"/>
<dbReference type="InterPro" id="IPR013149">
    <property type="entry name" value="ADH-like_C"/>
</dbReference>
<dbReference type="GO" id="GO:0008270">
    <property type="term" value="F:zinc ion binding"/>
    <property type="evidence" value="ECO:0007669"/>
    <property type="project" value="InterPro"/>
</dbReference>
<dbReference type="Gene3D" id="3.40.50.720">
    <property type="entry name" value="NAD(P)-binding Rossmann-like Domain"/>
    <property type="match status" value="1"/>
</dbReference>
<feature type="domain" description="Enoyl reductase (ER)" evidence="8">
    <location>
        <begin position="10"/>
        <end position="343"/>
    </location>
</feature>
<name>A0A846TS55_9MICC</name>
<comment type="similarity">
    <text evidence="7">Belongs to the zinc-containing alcohol dehydrogenase family.</text>
</comment>
<dbReference type="InterPro" id="IPR002328">
    <property type="entry name" value="ADH_Zn_CS"/>
</dbReference>
<dbReference type="Pfam" id="PF08240">
    <property type="entry name" value="ADH_N"/>
    <property type="match status" value="1"/>
</dbReference>
<comment type="cofactor">
    <cofactor evidence="1 7">
        <name>Zn(2+)</name>
        <dbReference type="ChEBI" id="CHEBI:29105"/>
    </cofactor>
</comment>
<keyword evidence="3 7" id="KW-0862">Zinc</keyword>
<dbReference type="Proteomes" id="UP000521379">
    <property type="component" value="Unassembled WGS sequence"/>
</dbReference>
<evidence type="ECO:0000313" key="10">
    <source>
        <dbReference type="Proteomes" id="UP000521379"/>
    </source>
</evidence>
<reference evidence="9 10" key="1">
    <citation type="submission" date="2020-02" db="EMBL/GenBank/DDBJ databases">
        <authorList>
            <person name="Sun Q."/>
        </authorList>
    </citation>
    <scope>NUCLEOTIDE SEQUENCE [LARGE SCALE GENOMIC DNA]</scope>
    <source>
        <strain evidence="9 10">YIM 13062</strain>
    </source>
</reference>
<evidence type="ECO:0000256" key="2">
    <source>
        <dbReference type="ARBA" id="ARBA00022723"/>
    </source>
</evidence>
<sequence>MPEVRAYACDDKTTQFHPTTVTIPEAGPQDITFEIKYAGICHSDIHTAREEWGPAKFPLTPGHEIAGIVTQVGSEVTKYKVGDKVGVGCMVNSCGTCEYCQAGEEQYCVGDGGTLWTYGDDAQGNPTAGGYAQGFTVNQDFAARIPDEIPFETAAPLLCAGITTYSPLKRWGAGPGKKVAVVGLGGLGHMGVQIAAAMGAEVSVISQTRSKEEDGKKFGATDYHALSEEGTLENLRGTFDLILCTVSADDLDYSGLLATLKPMGVFVDVGLPENPTTLHLAGLVIGSKVMAGSQIGGMAETQEMLEFCAEHGVHPQVELISGEEITEAYNNVVNSKVRYRYVIDTATF</sequence>
<evidence type="ECO:0000256" key="5">
    <source>
        <dbReference type="ARBA" id="ARBA00024074"/>
    </source>
</evidence>
<protein>
    <recommendedName>
        <fullName evidence="5">alcohol dehydrogenase (NADP(+))</fullName>
        <ecNumber evidence="5">1.1.1.2</ecNumber>
    </recommendedName>
</protein>
<dbReference type="SMART" id="SM00829">
    <property type="entry name" value="PKS_ER"/>
    <property type="match status" value="1"/>
</dbReference>
<organism evidence="9 10">
    <name type="scientific">Kocuria subflava</name>
    <dbReference type="NCBI Taxonomy" id="1736139"/>
    <lineage>
        <taxon>Bacteria</taxon>
        <taxon>Bacillati</taxon>
        <taxon>Actinomycetota</taxon>
        <taxon>Actinomycetes</taxon>
        <taxon>Micrococcales</taxon>
        <taxon>Micrococcaceae</taxon>
        <taxon>Kocuria</taxon>
    </lineage>
</organism>
<comment type="caution">
    <text evidence="9">The sequence shown here is derived from an EMBL/GenBank/DDBJ whole genome shotgun (WGS) entry which is preliminary data.</text>
</comment>
<dbReference type="RefSeq" id="WP_119932461.1">
    <property type="nucleotide sequence ID" value="NZ_JAAVUN010000002.1"/>
</dbReference>
<dbReference type="InterPro" id="IPR047109">
    <property type="entry name" value="CAD-like"/>
</dbReference>
<dbReference type="FunFam" id="3.40.50.720:FF:000022">
    <property type="entry name" value="Cinnamyl alcohol dehydrogenase"/>
    <property type="match status" value="1"/>
</dbReference>
<evidence type="ECO:0000313" key="9">
    <source>
        <dbReference type="EMBL" id="NKE08664.1"/>
    </source>
</evidence>
<evidence type="ECO:0000256" key="4">
    <source>
        <dbReference type="ARBA" id="ARBA00023002"/>
    </source>
</evidence>
<dbReference type="SUPFAM" id="SSF51735">
    <property type="entry name" value="NAD(P)-binding Rossmann-fold domains"/>
    <property type="match status" value="1"/>
</dbReference>
<keyword evidence="2 7" id="KW-0479">Metal-binding</keyword>
<evidence type="ECO:0000256" key="1">
    <source>
        <dbReference type="ARBA" id="ARBA00001947"/>
    </source>
</evidence>
<keyword evidence="10" id="KW-1185">Reference proteome</keyword>
<evidence type="ECO:0000256" key="6">
    <source>
        <dbReference type="ARBA" id="ARBA00048262"/>
    </source>
</evidence>
<evidence type="ECO:0000256" key="3">
    <source>
        <dbReference type="ARBA" id="ARBA00022833"/>
    </source>
</evidence>
<comment type="catalytic activity">
    <reaction evidence="6">
        <text>a primary alcohol + NADP(+) = an aldehyde + NADPH + H(+)</text>
        <dbReference type="Rhea" id="RHEA:15937"/>
        <dbReference type="ChEBI" id="CHEBI:15378"/>
        <dbReference type="ChEBI" id="CHEBI:15734"/>
        <dbReference type="ChEBI" id="CHEBI:17478"/>
        <dbReference type="ChEBI" id="CHEBI:57783"/>
        <dbReference type="ChEBI" id="CHEBI:58349"/>
        <dbReference type="EC" id="1.1.1.2"/>
    </reaction>
</comment>
<evidence type="ECO:0000259" key="8">
    <source>
        <dbReference type="SMART" id="SM00829"/>
    </source>
</evidence>
<dbReference type="PROSITE" id="PS00059">
    <property type="entry name" value="ADH_ZINC"/>
    <property type="match status" value="1"/>
</dbReference>
<dbReference type="SUPFAM" id="SSF50129">
    <property type="entry name" value="GroES-like"/>
    <property type="match status" value="1"/>
</dbReference>
<dbReference type="InterPro" id="IPR020843">
    <property type="entry name" value="ER"/>
</dbReference>